<evidence type="ECO:0000256" key="7">
    <source>
        <dbReference type="ARBA" id="ARBA00022932"/>
    </source>
</evidence>
<evidence type="ECO:0000313" key="13">
    <source>
        <dbReference type="Proteomes" id="UP000218627"/>
    </source>
</evidence>
<evidence type="ECO:0000256" key="3">
    <source>
        <dbReference type="ARBA" id="ARBA00020311"/>
    </source>
</evidence>
<dbReference type="GO" id="GO:0006302">
    <property type="term" value="P:double-strand break repair"/>
    <property type="evidence" value="ECO:0007669"/>
    <property type="project" value="TreeGrafter"/>
</dbReference>
<dbReference type="SUPFAM" id="SSF56672">
    <property type="entry name" value="DNA/RNA polymerases"/>
    <property type="match status" value="1"/>
</dbReference>
<evidence type="ECO:0000256" key="9">
    <source>
        <dbReference type="ARBA" id="ARBA00049244"/>
    </source>
</evidence>
<dbReference type="InterPro" id="IPR002298">
    <property type="entry name" value="DNA_polymerase_A"/>
</dbReference>
<feature type="domain" description="DNA-directed DNA polymerase family A palm" evidence="11">
    <location>
        <begin position="336"/>
        <end position="537"/>
    </location>
</feature>
<comment type="catalytic activity">
    <reaction evidence="9">
        <text>DNA(n) + a 2'-deoxyribonucleoside 5'-triphosphate = DNA(n+1) + diphosphate</text>
        <dbReference type="Rhea" id="RHEA:22508"/>
        <dbReference type="Rhea" id="RHEA-COMP:17339"/>
        <dbReference type="Rhea" id="RHEA-COMP:17340"/>
        <dbReference type="ChEBI" id="CHEBI:33019"/>
        <dbReference type="ChEBI" id="CHEBI:61560"/>
        <dbReference type="ChEBI" id="CHEBI:173112"/>
        <dbReference type="EC" id="2.7.7.7"/>
    </reaction>
</comment>
<dbReference type="InterPro" id="IPR019760">
    <property type="entry name" value="DNA-dir_DNA_pol_A_CS"/>
</dbReference>
<comment type="similarity">
    <text evidence="1">Belongs to the DNA polymerase type-A family.</text>
</comment>
<evidence type="ECO:0000256" key="1">
    <source>
        <dbReference type="ARBA" id="ARBA00007705"/>
    </source>
</evidence>
<gene>
    <name evidence="12" type="ORF">SAMN06265353_1517</name>
</gene>
<sequence>MKYSYITSREGLRHLENKLKSESYVFLDTETTEEKIRLVQLGDKESIYIVDLFETGEYGVEFLKNLLADKGIVGHNLKYDLKFLYRYEIEPYAVFDTMIASQLIGEIERHSLQKVAMHYLGKVIDKSLQMSNWAKAVLSKEQLEYAALDVKMVKDLFFIMLEKLNSDKHQEEILLKTRTSKVFGLKNPIAIIEMAFVQEVAKLELNGIGVDESKVDELIKEYKRSLQKKVMDFMVAYRVDPMSPKQLGEFLTKNLGLDLPKTEKGNISTDDKVLSSFTYHHVVQKLLEIRSIKKLLDKLEEIKSYIKNGSVYPEFKQIGAITGRMSSLNPNVQNIPRELRSVFKAREGKILVISDFSQIELRIASEYVGDEKMIRAFKEGRDLHRYTASILLGKREEEVSKEERQLAKAVNFGLIYGISAKGLSEYAKSYGIDLSVDEAQKIRDKFFEYFVSFKNWHEKVKRELKEFKESRGYTLLGRKYVAHTFPDAVNYPVQGSGADLLKLSVLMFDAEIKKEGLKAQVVNLVHDEIVVECEEKDAITVKELLEKAMKHAGKVILKRVPVEVESIIKDRWVKE</sequence>
<keyword evidence="5" id="KW-0548">Nucleotidyltransferase</keyword>
<dbReference type="GO" id="GO:0003887">
    <property type="term" value="F:DNA-directed DNA polymerase activity"/>
    <property type="evidence" value="ECO:0007669"/>
    <property type="project" value="UniProtKB-KW"/>
</dbReference>
<dbReference type="Gene3D" id="1.20.1060.10">
    <property type="entry name" value="Taq DNA Polymerase, Chain T, domain 4"/>
    <property type="match status" value="1"/>
</dbReference>
<dbReference type="Pfam" id="PF01612">
    <property type="entry name" value="DNA_pol_A_exo1"/>
    <property type="match status" value="1"/>
</dbReference>
<dbReference type="Pfam" id="PF00476">
    <property type="entry name" value="DNA_pol_A"/>
    <property type="match status" value="1"/>
</dbReference>
<dbReference type="PANTHER" id="PTHR10133:SF27">
    <property type="entry name" value="DNA POLYMERASE NU"/>
    <property type="match status" value="1"/>
</dbReference>
<dbReference type="AlphaFoldDB" id="A0A285P495"/>
<dbReference type="EC" id="2.7.7.7" evidence="2"/>
<keyword evidence="8" id="KW-0238">DNA-binding</keyword>
<proteinExistence type="inferred from homology"/>
<dbReference type="SMART" id="SM00482">
    <property type="entry name" value="POLAc"/>
    <property type="match status" value="1"/>
</dbReference>
<dbReference type="EMBL" id="OBEN01000010">
    <property type="protein sequence ID" value="SNZ16087.1"/>
    <property type="molecule type" value="Genomic_DNA"/>
</dbReference>
<dbReference type="InterPro" id="IPR043502">
    <property type="entry name" value="DNA/RNA_pol_sf"/>
</dbReference>
<reference evidence="13" key="1">
    <citation type="submission" date="2017-09" db="EMBL/GenBank/DDBJ databases">
        <authorList>
            <person name="Varghese N."/>
            <person name="Submissions S."/>
        </authorList>
    </citation>
    <scope>NUCLEOTIDE SEQUENCE [LARGE SCALE GENOMIC DNA]</scope>
    <source>
        <strain evidence="13">DSM 2913</strain>
    </source>
</reference>
<dbReference type="PROSITE" id="PS00447">
    <property type="entry name" value="DNA_POLYMERASE_A"/>
    <property type="match status" value="1"/>
</dbReference>
<evidence type="ECO:0000256" key="6">
    <source>
        <dbReference type="ARBA" id="ARBA00022705"/>
    </source>
</evidence>
<keyword evidence="4" id="KW-0808">Transferase</keyword>
<keyword evidence="7" id="KW-0239">DNA-directed DNA polymerase</keyword>
<dbReference type="InterPro" id="IPR036397">
    <property type="entry name" value="RNaseH_sf"/>
</dbReference>
<name>A0A285P495_9AQUI</name>
<dbReference type="PANTHER" id="PTHR10133">
    <property type="entry name" value="DNA POLYMERASE I"/>
    <property type="match status" value="1"/>
</dbReference>
<dbReference type="Gene3D" id="1.10.150.20">
    <property type="entry name" value="5' to 3' exonuclease, C-terminal subdomain"/>
    <property type="match status" value="1"/>
</dbReference>
<dbReference type="RefSeq" id="WP_096603005.1">
    <property type="nucleotide sequence ID" value="NZ_OBEN01000010.1"/>
</dbReference>
<evidence type="ECO:0000256" key="2">
    <source>
        <dbReference type="ARBA" id="ARBA00012417"/>
    </source>
</evidence>
<evidence type="ECO:0000259" key="11">
    <source>
        <dbReference type="SMART" id="SM00482"/>
    </source>
</evidence>
<organism evidence="12 13">
    <name type="scientific">Hydrogenobacter hydrogenophilus</name>
    <dbReference type="NCBI Taxonomy" id="35835"/>
    <lineage>
        <taxon>Bacteria</taxon>
        <taxon>Pseudomonadati</taxon>
        <taxon>Aquificota</taxon>
        <taxon>Aquificia</taxon>
        <taxon>Aquificales</taxon>
        <taxon>Aquificaceae</taxon>
        <taxon>Hydrogenobacter</taxon>
    </lineage>
</organism>
<dbReference type="InterPro" id="IPR002562">
    <property type="entry name" value="3'-5'_exonuclease_dom"/>
</dbReference>
<dbReference type="InterPro" id="IPR012337">
    <property type="entry name" value="RNaseH-like_sf"/>
</dbReference>
<dbReference type="SMART" id="SM00474">
    <property type="entry name" value="35EXOc"/>
    <property type="match status" value="1"/>
</dbReference>
<keyword evidence="13" id="KW-1185">Reference proteome</keyword>
<dbReference type="Gene3D" id="3.30.70.370">
    <property type="match status" value="1"/>
</dbReference>
<evidence type="ECO:0000313" key="12">
    <source>
        <dbReference type="EMBL" id="SNZ16087.1"/>
    </source>
</evidence>
<dbReference type="GO" id="GO:0006261">
    <property type="term" value="P:DNA-templated DNA replication"/>
    <property type="evidence" value="ECO:0007669"/>
    <property type="project" value="InterPro"/>
</dbReference>
<dbReference type="GO" id="GO:0003677">
    <property type="term" value="F:DNA binding"/>
    <property type="evidence" value="ECO:0007669"/>
    <property type="project" value="UniProtKB-KW"/>
</dbReference>
<evidence type="ECO:0000256" key="5">
    <source>
        <dbReference type="ARBA" id="ARBA00022695"/>
    </source>
</evidence>
<dbReference type="PRINTS" id="PR00868">
    <property type="entry name" value="DNAPOLI"/>
</dbReference>
<evidence type="ECO:0000256" key="8">
    <source>
        <dbReference type="ARBA" id="ARBA00023125"/>
    </source>
</evidence>
<dbReference type="GO" id="GO:0008408">
    <property type="term" value="F:3'-5' exonuclease activity"/>
    <property type="evidence" value="ECO:0007669"/>
    <property type="project" value="InterPro"/>
</dbReference>
<protein>
    <recommendedName>
        <fullName evidence="3">DNA polymerase I</fullName>
        <ecNumber evidence="2">2.7.7.7</ecNumber>
    </recommendedName>
</protein>
<dbReference type="Proteomes" id="UP000218627">
    <property type="component" value="Unassembled WGS sequence"/>
</dbReference>
<accession>A0A285P495</accession>
<keyword evidence="6" id="KW-0235">DNA replication</keyword>
<dbReference type="Gene3D" id="3.30.420.10">
    <property type="entry name" value="Ribonuclease H-like superfamily/Ribonuclease H"/>
    <property type="match status" value="1"/>
</dbReference>
<evidence type="ECO:0000259" key="10">
    <source>
        <dbReference type="SMART" id="SM00474"/>
    </source>
</evidence>
<dbReference type="InterPro" id="IPR001098">
    <property type="entry name" value="DNA-dir_DNA_pol_A_palm_dom"/>
</dbReference>
<dbReference type="SUPFAM" id="SSF53098">
    <property type="entry name" value="Ribonuclease H-like"/>
    <property type="match status" value="1"/>
</dbReference>
<dbReference type="OrthoDB" id="9806424at2"/>
<dbReference type="NCBIfam" id="NF011540">
    <property type="entry name" value="PRK14975.1-4"/>
    <property type="match status" value="1"/>
</dbReference>
<feature type="domain" description="3'-5' exonuclease" evidence="10">
    <location>
        <begin position="3"/>
        <end position="165"/>
    </location>
</feature>
<evidence type="ECO:0000256" key="4">
    <source>
        <dbReference type="ARBA" id="ARBA00022679"/>
    </source>
</evidence>